<keyword evidence="2" id="KW-0238">DNA-binding</keyword>
<name>A0A4R4UHZ6_9ACTN</name>
<dbReference type="Proteomes" id="UP000295258">
    <property type="component" value="Unassembled WGS sequence"/>
</dbReference>
<dbReference type="Pfam" id="PF00196">
    <property type="entry name" value="GerE"/>
    <property type="match status" value="1"/>
</dbReference>
<keyword evidence="3" id="KW-0804">Transcription</keyword>
<dbReference type="GO" id="GO:0003677">
    <property type="term" value="F:DNA binding"/>
    <property type="evidence" value="ECO:0007669"/>
    <property type="project" value="UniProtKB-KW"/>
</dbReference>
<dbReference type="AlphaFoldDB" id="A0A4R4UHZ6"/>
<evidence type="ECO:0000256" key="1">
    <source>
        <dbReference type="ARBA" id="ARBA00023015"/>
    </source>
</evidence>
<accession>A0A4R4UHZ6</accession>
<keyword evidence="1" id="KW-0805">Transcription regulation</keyword>
<keyword evidence="6" id="KW-1185">Reference proteome</keyword>
<evidence type="ECO:0000313" key="6">
    <source>
        <dbReference type="Proteomes" id="UP000295258"/>
    </source>
</evidence>
<dbReference type="InterPro" id="IPR000792">
    <property type="entry name" value="Tscrpt_reg_LuxR_C"/>
</dbReference>
<dbReference type="Gene3D" id="3.30.565.10">
    <property type="entry name" value="Histidine kinase-like ATPase, C-terminal domain"/>
    <property type="match status" value="1"/>
</dbReference>
<protein>
    <submittedName>
        <fullName evidence="5">LuxR family transcriptional regulator</fullName>
    </submittedName>
</protein>
<gene>
    <name evidence="5" type="ORF">E1292_45745</name>
</gene>
<comment type="caution">
    <text evidence="5">The sequence shown here is derived from an EMBL/GenBank/DDBJ whole genome shotgun (WGS) entry which is preliminary data.</text>
</comment>
<evidence type="ECO:0000256" key="3">
    <source>
        <dbReference type="ARBA" id="ARBA00023163"/>
    </source>
</evidence>
<organism evidence="5 6">
    <name type="scientific">Nonomuraea deserti</name>
    <dbReference type="NCBI Taxonomy" id="1848322"/>
    <lineage>
        <taxon>Bacteria</taxon>
        <taxon>Bacillati</taxon>
        <taxon>Actinomycetota</taxon>
        <taxon>Actinomycetes</taxon>
        <taxon>Streptosporangiales</taxon>
        <taxon>Streptosporangiaceae</taxon>
        <taxon>Nonomuraea</taxon>
    </lineage>
</organism>
<proteinExistence type="predicted"/>
<dbReference type="SMART" id="SM00421">
    <property type="entry name" value="HTH_LUXR"/>
    <property type="match status" value="1"/>
</dbReference>
<dbReference type="Gene3D" id="1.10.10.10">
    <property type="entry name" value="Winged helix-like DNA-binding domain superfamily/Winged helix DNA-binding domain"/>
    <property type="match status" value="1"/>
</dbReference>
<dbReference type="PROSITE" id="PS00622">
    <property type="entry name" value="HTH_LUXR_1"/>
    <property type="match status" value="1"/>
</dbReference>
<dbReference type="PROSITE" id="PS50043">
    <property type="entry name" value="HTH_LUXR_2"/>
    <property type="match status" value="1"/>
</dbReference>
<dbReference type="SUPFAM" id="SSF46894">
    <property type="entry name" value="C-terminal effector domain of the bipartite response regulators"/>
    <property type="match status" value="1"/>
</dbReference>
<dbReference type="SUPFAM" id="SSF55874">
    <property type="entry name" value="ATPase domain of HSP90 chaperone/DNA topoisomerase II/histidine kinase"/>
    <property type="match status" value="1"/>
</dbReference>
<evidence type="ECO:0000259" key="4">
    <source>
        <dbReference type="PROSITE" id="PS50043"/>
    </source>
</evidence>
<dbReference type="PANTHER" id="PTHR44688:SF16">
    <property type="entry name" value="DNA-BINDING TRANSCRIPTIONAL ACTIVATOR DEVR_DOSR"/>
    <property type="match status" value="1"/>
</dbReference>
<dbReference type="InterPro" id="IPR016032">
    <property type="entry name" value="Sig_transdc_resp-reg_C-effctor"/>
</dbReference>
<sequence length="409" mass="43048">MADESWSGAMSAVLDVLRAPFDEILPRLSRVLATVLPHDGLALLAGDCVLMSPLLIHGIDEVTADEMEPLLGWVDVRTPWLGRLRMGGEPRQVLAVAVKPPESRSGMVAIVIGDDAQPSPAARDLVQQLVEVAVLHLTDVVTGAERVGVSPAVPDTDLADAHAATLTALLGVLRSRRLDDASARRTAIELAVPALIETRNGGEREAGEESAGEAFGILTDKLSLLTRYDDIALDLAAPEPPGRLLPGVVARAARSVARGAVLAMLQQGGVSRIRVSWQVADLVLRVTVRDDGPGTITADALSVHRLRDRLAGLGGVLHADPVPGWGTTIVASVPIAAVEPPAAPLDALNPREHDVLDELALGHRNRVIAERLGISENTVKFHVANILSKLGVTTRGEAAALARGPRRAG</sequence>
<dbReference type="PRINTS" id="PR00038">
    <property type="entry name" value="HTHLUXR"/>
</dbReference>
<dbReference type="InterPro" id="IPR036890">
    <property type="entry name" value="HATPase_C_sf"/>
</dbReference>
<dbReference type="EMBL" id="SMKO01000251">
    <property type="protein sequence ID" value="TDC88332.1"/>
    <property type="molecule type" value="Genomic_DNA"/>
</dbReference>
<dbReference type="PANTHER" id="PTHR44688">
    <property type="entry name" value="DNA-BINDING TRANSCRIPTIONAL ACTIVATOR DEVR_DOSR"/>
    <property type="match status" value="1"/>
</dbReference>
<evidence type="ECO:0000256" key="2">
    <source>
        <dbReference type="ARBA" id="ARBA00023125"/>
    </source>
</evidence>
<dbReference type="InterPro" id="IPR036388">
    <property type="entry name" value="WH-like_DNA-bd_sf"/>
</dbReference>
<evidence type="ECO:0000313" key="5">
    <source>
        <dbReference type="EMBL" id="TDC88332.1"/>
    </source>
</evidence>
<reference evidence="5 6" key="1">
    <citation type="submission" date="2019-03" db="EMBL/GenBank/DDBJ databases">
        <title>Draft genome sequences of novel Actinobacteria.</title>
        <authorList>
            <person name="Sahin N."/>
            <person name="Ay H."/>
            <person name="Saygin H."/>
        </authorList>
    </citation>
    <scope>NUCLEOTIDE SEQUENCE [LARGE SCALE GENOMIC DNA]</scope>
    <source>
        <strain evidence="5 6">KC310</strain>
    </source>
</reference>
<dbReference type="GO" id="GO:0006355">
    <property type="term" value="P:regulation of DNA-templated transcription"/>
    <property type="evidence" value="ECO:0007669"/>
    <property type="project" value="InterPro"/>
</dbReference>
<dbReference type="RefSeq" id="WP_132606061.1">
    <property type="nucleotide sequence ID" value="NZ_SMKO01000251.1"/>
</dbReference>
<feature type="domain" description="HTH luxR-type" evidence="4">
    <location>
        <begin position="341"/>
        <end position="406"/>
    </location>
</feature>
<dbReference type="CDD" id="cd06170">
    <property type="entry name" value="LuxR_C_like"/>
    <property type="match status" value="1"/>
</dbReference>